<organism evidence="1">
    <name type="scientific">Arundo donax</name>
    <name type="common">Giant reed</name>
    <name type="synonym">Donax arundinaceus</name>
    <dbReference type="NCBI Taxonomy" id="35708"/>
    <lineage>
        <taxon>Eukaryota</taxon>
        <taxon>Viridiplantae</taxon>
        <taxon>Streptophyta</taxon>
        <taxon>Embryophyta</taxon>
        <taxon>Tracheophyta</taxon>
        <taxon>Spermatophyta</taxon>
        <taxon>Magnoliopsida</taxon>
        <taxon>Liliopsida</taxon>
        <taxon>Poales</taxon>
        <taxon>Poaceae</taxon>
        <taxon>PACMAD clade</taxon>
        <taxon>Arundinoideae</taxon>
        <taxon>Arundineae</taxon>
        <taxon>Arundo</taxon>
    </lineage>
</organism>
<accession>A0A0A9BP96</accession>
<reference evidence="1" key="1">
    <citation type="submission" date="2014-09" db="EMBL/GenBank/DDBJ databases">
        <authorList>
            <person name="Magalhaes I.L.F."/>
            <person name="Oliveira U."/>
            <person name="Santos F.R."/>
            <person name="Vidigal T.H.D.A."/>
            <person name="Brescovit A.D."/>
            <person name="Santos A.J."/>
        </authorList>
    </citation>
    <scope>NUCLEOTIDE SEQUENCE</scope>
    <source>
        <tissue evidence="1">Shoot tissue taken approximately 20 cm above the soil surface</tissue>
    </source>
</reference>
<proteinExistence type="predicted"/>
<protein>
    <submittedName>
        <fullName evidence="1">Uncharacterized protein</fullName>
    </submittedName>
</protein>
<name>A0A0A9BP96_ARUDO</name>
<evidence type="ECO:0000313" key="1">
    <source>
        <dbReference type="EMBL" id="JAD65156.1"/>
    </source>
</evidence>
<dbReference type="AlphaFoldDB" id="A0A0A9BP96"/>
<reference evidence="1" key="2">
    <citation type="journal article" date="2015" name="Data Brief">
        <title>Shoot transcriptome of the giant reed, Arundo donax.</title>
        <authorList>
            <person name="Barrero R.A."/>
            <person name="Guerrero F.D."/>
            <person name="Moolhuijzen P."/>
            <person name="Goolsby J.A."/>
            <person name="Tidwell J."/>
            <person name="Bellgard S.E."/>
            <person name="Bellgard M.I."/>
        </authorList>
    </citation>
    <scope>NUCLEOTIDE SEQUENCE</scope>
    <source>
        <tissue evidence="1">Shoot tissue taken approximately 20 cm above the soil surface</tissue>
    </source>
</reference>
<dbReference type="EMBL" id="GBRH01232739">
    <property type="protein sequence ID" value="JAD65156.1"/>
    <property type="molecule type" value="Transcribed_RNA"/>
</dbReference>
<sequence>MSASLWNKMVAHCSQGKSSFVASNEPSPYGPVLLQHLFISPTVFSGQYP</sequence>